<evidence type="ECO:0000313" key="1">
    <source>
        <dbReference type="EMBL" id="ASU03766.1"/>
    </source>
</evidence>
<gene>
    <name evidence="1" type="ORF">JOAD_149</name>
</gene>
<dbReference type="Proteomes" id="UP000222624">
    <property type="component" value="Genome"/>
</dbReference>
<evidence type="ECO:0000313" key="2">
    <source>
        <dbReference type="Proteomes" id="UP000222624"/>
    </source>
</evidence>
<dbReference type="EMBL" id="MF459647">
    <property type="protein sequence ID" value="ASU03766.1"/>
    <property type="molecule type" value="Genomic_DNA"/>
</dbReference>
<organism evidence="1 2">
    <name type="scientific">Erwinia phage vB_EamM_Joad</name>
    <dbReference type="NCBI Taxonomy" id="2026081"/>
    <lineage>
        <taxon>Viruses</taxon>
        <taxon>Duplodnaviria</taxon>
        <taxon>Heunggongvirae</taxon>
        <taxon>Uroviricota</taxon>
        <taxon>Caudoviricetes</taxon>
        <taxon>Chimalliviridae</taxon>
        <taxon>Risingsunvirus</taxon>
        <taxon>Risingsunvirus risingsun</taxon>
    </lineage>
</organism>
<protein>
    <submittedName>
        <fullName evidence="1">Uncharacterized protein</fullName>
    </submittedName>
</protein>
<accession>A0A223LJM3</accession>
<name>A0A223LJM3_9CAUD</name>
<proteinExistence type="predicted"/>
<sequence>MHVIFVNGYAKTHINIAKPDELVERIEVMPVTGLQAKADIRKQVDDLVRDQKLWVLTSDPASLNPIDPSSRWCRGYVTHIDWIDDTEVKVTMQVMKHTRGAEFNRWQLTAKQTRSREDGLYIEPYVLLF</sequence>
<reference evidence="2" key="1">
    <citation type="submission" date="2017-07" db="EMBL/GenBank/DDBJ databases">
        <authorList>
            <person name="Bickmore M.X."/>
            <person name="Vaden K."/>
            <person name="Brady T.S."/>
            <person name="Tateoka O.B."/>
            <person name="Carter J.L."/>
            <person name="Pape J.A."/>
            <person name="Robinson D.M."/>
            <person name="Russell K.A."/>
            <person name="Staley L.A."/>
            <person name="Stettler J.M."/>
            <person name="Townsend M.H."/>
            <person name="Wienclaw T."/>
            <person name="Williamson T.L."/>
            <person name="Kruger J.L."/>
            <person name="Berg J.A."/>
            <person name="Sharma R."/>
            <person name="Payne A.M."/>
            <person name="Fajardo C.P."/>
            <person name="Breakwell D.P."/>
            <person name="Hope S."/>
            <person name="Grose J.H."/>
        </authorList>
    </citation>
    <scope>NUCLEOTIDE SEQUENCE [LARGE SCALE GENOMIC DNA]</scope>
</reference>